<evidence type="ECO:0000256" key="3">
    <source>
        <dbReference type="ARBA" id="ARBA00022679"/>
    </source>
</evidence>
<name>A0A9Q1C171_HOLLE</name>
<dbReference type="OrthoDB" id="2019940at2759"/>
<keyword evidence="5 9" id="KW-1133">Transmembrane helix</keyword>
<evidence type="ECO:0000313" key="11">
    <source>
        <dbReference type="EMBL" id="KAJ8036535.1"/>
    </source>
</evidence>
<sequence>MNTKGTLGVLVFILCVICIFHIYQSSELSFSSRGNIIEEDGDEDFSSTSVLSSYDSSDPDQTNEKDRPENSLSGPYNEHFHEQQEEDFYQHLKDRISHLEAPNSLYYQHHLERQRQRHAQLASTCSTMKKQSFSLSDMSRNQKNIWVNDKYKFVYCATPKAACTSWKSVLLVLDGIATSTDQFSQKTINSKSGVWMKQLWRYSDEEQKDIMKTYTKFMFSRNPFSRVLSAFQNKLAPNSTFERALKWQVNLGRKIITRYRNRPQRNKPYDLKFSEFGRYISDPSVHSFNKHWSLQYLQCRPCDLDYTILGHFETLEEDSKFILKVIGAENVVSFPSSNHSSPTNSSNESIFTSNYNTLSFDELKNLYEVYRKDFEMFGYPVPERLVGKV</sequence>
<dbReference type="Pfam" id="PF03567">
    <property type="entry name" value="Sulfotransfer_2"/>
    <property type="match status" value="1"/>
</dbReference>
<comment type="similarity">
    <text evidence="2 9">Belongs to the sulfotransferase 2 family.</text>
</comment>
<gene>
    <name evidence="11" type="ORF">HOLleu_20541</name>
</gene>
<evidence type="ECO:0000313" key="12">
    <source>
        <dbReference type="Proteomes" id="UP001152320"/>
    </source>
</evidence>
<keyword evidence="8 9" id="KW-0325">Glycoprotein</keyword>
<keyword evidence="6 9" id="KW-0333">Golgi apparatus</keyword>
<evidence type="ECO:0000256" key="4">
    <source>
        <dbReference type="ARBA" id="ARBA00022692"/>
    </source>
</evidence>
<keyword evidence="9" id="KW-0119">Carbohydrate metabolism</keyword>
<dbReference type="GO" id="GO:0016051">
    <property type="term" value="P:carbohydrate biosynthetic process"/>
    <property type="evidence" value="ECO:0007669"/>
    <property type="project" value="InterPro"/>
</dbReference>
<dbReference type="Proteomes" id="UP001152320">
    <property type="component" value="Chromosome 9"/>
</dbReference>
<dbReference type="InterPro" id="IPR018011">
    <property type="entry name" value="Carb_sulfotrans_8-10"/>
</dbReference>
<feature type="transmembrane region" description="Helical" evidence="9">
    <location>
        <begin position="6"/>
        <end position="23"/>
    </location>
</feature>
<evidence type="ECO:0000256" key="9">
    <source>
        <dbReference type="RuleBase" id="RU364020"/>
    </source>
</evidence>
<evidence type="ECO:0000256" key="2">
    <source>
        <dbReference type="ARBA" id="ARBA00006339"/>
    </source>
</evidence>
<evidence type="ECO:0000256" key="1">
    <source>
        <dbReference type="ARBA" id="ARBA00004323"/>
    </source>
</evidence>
<dbReference type="GO" id="GO:0000139">
    <property type="term" value="C:Golgi membrane"/>
    <property type="evidence" value="ECO:0007669"/>
    <property type="project" value="UniProtKB-SubCell"/>
</dbReference>
<dbReference type="AlphaFoldDB" id="A0A9Q1C171"/>
<evidence type="ECO:0000256" key="7">
    <source>
        <dbReference type="ARBA" id="ARBA00023136"/>
    </source>
</evidence>
<organism evidence="11 12">
    <name type="scientific">Holothuria leucospilota</name>
    <name type="common">Black long sea cucumber</name>
    <name type="synonym">Mertensiothuria leucospilota</name>
    <dbReference type="NCBI Taxonomy" id="206669"/>
    <lineage>
        <taxon>Eukaryota</taxon>
        <taxon>Metazoa</taxon>
        <taxon>Echinodermata</taxon>
        <taxon>Eleutherozoa</taxon>
        <taxon>Echinozoa</taxon>
        <taxon>Holothuroidea</taxon>
        <taxon>Aspidochirotacea</taxon>
        <taxon>Aspidochirotida</taxon>
        <taxon>Holothuriidae</taxon>
        <taxon>Holothuria</taxon>
    </lineage>
</organism>
<comment type="subcellular location">
    <subcellularLocation>
        <location evidence="1 9">Golgi apparatus membrane</location>
        <topology evidence="1 9">Single-pass type II membrane protein</topology>
    </subcellularLocation>
</comment>
<feature type="region of interest" description="Disordered" evidence="10">
    <location>
        <begin position="41"/>
        <end position="77"/>
    </location>
</feature>
<evidence type="ECO:0000256" key="6">
    <source>
        <dbReference type="ARBA" id="ARBA00023034"/>
    </source>
</evidence>
<reference evidence="11" key="1">
    <citation type="submission" date="2021-10" db="EMBL/GenBank/DDBJ databases">
        <title>Tropical sea cucumber genome reveals ecological adaptation and Cuvierian tubules defense mechanism.</title>
        <authorList>
            <person name="Chen T."/>
        </authorList>
    </citation>
    <scope>NUCLEOTIDE SEQUENCE</scope>
    <source>
        <strain evidence="11">Nanhai2018</strain>
        <tissue evidence="11">Muscle</tissue>
    </source>
</reference>
<protein>
    <recommendedName>
        <fullName evidence="9">Carbohydrate sulfotransferase</fullName>
        <ecNumber evidence="9">2.8.2.-</ecNumber>
    </recommendedName>
</protein>
<dbReference type="InterPro" id="IPR005331">
    <property type="entry name" value="Sulfotransferase"/>
</dbReference>
<keyword evidence="12" id="KW-1185">Reference proteome</keyword>
<keyword evidence="3 9" id="KW-0808">Transferase</keyword>
<dbReference type="EC" id="2.8.2.-" evidence="9"/>
<evidence type="ECO:0000256" key="5">
    <source>
        <dbReference type="ARBA" id="ARBA00022989"/>
    </source>
</evidence>
<comment type="caution">
    <text evidence="11">The sequence shown here is derived from an EMBL/GenBank/DDBJ whole genome shotgun (WGS) entry which is preliminary data.</text>
</comment>
<dbReference type="GO" id="GO:0008146">
    <property type="term" value="F:sulfotransferase activity"/>
    <property type="evidence" value="ECO:0007669"/>
    <property type="project" value="InterPro"/>
</dbReference>
<keyword evidence="9" id="KW-0735">Signal-anchor</keyword>
<dbReference type="PANTHER" id="PTHR12137:SF54">
    <property type="entry name" value="CARBOHYDRATE SULFOTRANSFERASE"/>
    <property type="match status" value="1"/>
</dbReference>
<keyword evidence="7 9" id="KW-0472">Membrane</keyword>
<keyword evidence="4 9" id="KW-0812">Transmembrane</keyword>
<accession>A0A9Q1C171</accession>
<feature type="compositionally biased region" description="Low complexity" evidence="10">
    <location>
        <begin position="46"/>
        <end position="60"/>
    </location>
</feature>
<dbReference type="EMBL" id="JAIZAY010000009">
    <property type="protein sequence ID" value="KAJ8036535.1"/>
    <property type="molecule type" value="Genomic_DNA"/>
</dbReference>
<proteinExistence type="inferred from homology"/>
<dbReference type="PANTHER" id="PTHR12137">
    <property type="entry name" value="CARBOHYDRATE SULFOTRANSFERASE"/>
    <property type="match status" value="1"/>
</dbReference>
<evidence type="ECO:0000256" key="10">
    <source>
        <dbReference type="SAM" id="MobiDB-lite"/>
    </source>
</evidence>
<evidence type="ECO:0000256" key="8">
    <source>
        <dbReference type="ARBA" id="ARBA00023180"/>
    </source>
</evidence>